<evidence type="ECO:0000313" key="2">
    <source>
        <dbReference type="EMBL" id="MFD0684980.1"/>
    </source>
</evidence>
<name>A0ABW2XHA7_9ACTN</name>
<organism evidence="2 3">
    <name type="scientific">Actinomadura fibrosa</name>
    <dbReference type="NCBI Taxonomy" id="111802"/>
    <lineage>
        <taxon>Bacteria</taxon>
        <taxon>Bacillati</taxon>
        <taxon>Actinomycetota</taxon>
        <taxon>Actinomycetes</taxon>
        <taxon>Streptosporangiales</taxon>
        <taxon>Thermomonosporaceae</taxon>
        <taxon>Actinomadura</taxon>
    </lineage>
</organism>
<evidence type="ECO:0000313" key="3">
    <source>
        <dbReference type="Proteomes" id="UP001597063"/>
    </source>
</evidence>
<keyword evidence="3" id="KW-1185">Reference proteome</keyword>
<proteinExistence type="predicted"/>
<feature type="chain" id="PRO_5045654234" evidence="1">
    <location>
        <begin position="29"/>
        <end position="182"/>
    </location>
</feature>
<keyword evidence="1" id="KW-0732">Signal</keyword>
<evidence type="ECO:0000256" key="1">
    <source>
        <dbReference type="SAM" id="SignalP"/>
    </source>
</evidence>
<feature type="signal peptide" evidence="1">
    <location>
        <begin position="1"/>
        <end position="28"/>
    </location>
</feature>
<dbReference type="Proteomes" id="UP001597063">
    <property type="component" value="Unassembled WGS sequence"/>
</dbReference>
<reference evidence="3" key="1">
    <citation type="journal article" date="2019" name="Int. J. Syst. Evol. Microbiol.">
        <title>The Global Catalogue of Microorganisms (GCM) 10K type strain sequencing project: providing services to taxonomists for standard genome sequencing and annotation.</title>
        <authorList>
            <consortium name="The Broad Institute Genomics Platform"/>
            <consortium name="The Broad Institute Genome Sequencing Center for Infectious Disease"/>
            <person name="Wu L."/>
            <person name="Ma J."/>
        </authorList>
    </citation>
    <scope>NUCLEOTIDE SEQUENCE [LARGE SCALE GENOMIC DNA]</scope>
    <source>
        <strain evidence="3">JCM 9371</strain>
    </source>
</reference>
<gene>
    <name evidence="2" type="ORF">ACFQZM_10750</name>
</gene>
<comment type="caution">
    <text evidence="2">The sequence shown here is derived from an EMBL/GenBank/DDBJ whole genome shotgun (WGS) entry which is preliminary data.</text>
</comment>
<protein>
    <submittedName>
        <fullName evidence="2">Uncharacterized protein</fullName>
    </submittedName>
</protein>
<sequence>MSPKMLLPIAVAALGTAGLVAAAPAASASPSTAKFQTGKVSAAKIGKATHIAYTQCKAKGRWGKAYIKTAGKPTAKKPLVTVVEWGYAIQKTKGNHKNSSVKALLAVHEGTDKWRLSGGPGYTGWKAIEDGKWHKGKQIQYPSIGRGAIGENAIAFWFDFDKGTGGYCDAPLIRYSKLKPIK</sequence>
<dbReference type="RefSeq" id="WP_131761223.1">
    <property type="nucleotide sequence ID" value="NZ_CAACUY010000153.1"/>
</dbReference>
<accession>A0ABW2XHA7</accession>
<dbReference type="EMBL" id="JBHTGP010000005">
    <property type="protein sequence ID" value="MFD0684980.1"/>
    <property type="molecule type" value="Genomic_DNA"/>
</dbReference>